<dbReference type="SUPFAM" id="SSF50249">
    <property type="entry name" value="Nucleic acid-binding proteins"/>
    <property type="match status" value="1"/>
</dbReference>
<dbReference type="GO" id="GO:0006260">
    <property type="term" value="P:DNA replication"/>
    <property type="evidence" value="ECO:0007669"/>
    <property type="project" value="InterPro"/>
</dbReference>
<dbReference type="Gene3D" id="2.40.50.140">
    <property type="entry name" value="Nucleic acid-binding proteins"/>
    <property type="match status" value="1"/>
</dbReference>
<evidence type="ECO:0000256" key="2">
    <source>
        <dbReference type="HAMAP-Rule" id="MF_00984"/>
    </source>
</evidence>
<dbReference type="AlphaFoldDB" id="A0A4Q5AT79"/>
<dbReference type="RefSeq" id="WP_129966949.1">
    <property type="nucleotide sequence ID" value="NZ_RYUW01000013.1"/>
</dbReference>
<dbReference type="PANTHER" id="PTHR10302">
    <property type="entry name" value="SINGLE-STRANDED DNA-BINDING PROTEIN"/>
    <property type="match status" value="1"/>
</dbReference>
<feature type="compositionally biased region" description="Low complexity" evidence="4">
    <location>
        <begin position="141"/>
        <end position="152"/>
    </location>
</feature>
<keyword evidence="1 2" id="KW-0238">DNA-binding</keyword>
<evidence type="ECO:0000256" key="4">
    <source>
        <dbReference type="SAM" id="MobiDB-lite"/>
    </source>
</evidence>
<dbReference type="PANTHER" id="PTHR10302:SF27">
    <property type="entry name" value="SINGLE-STRANDED DNA-BINDING PROTEIN"/>
    <property type="match status" value="1"/>
</dbReference>
<gene>
    <name evidence="5" type="ORF">PG2003B_1153</name>
</gene>
<dbReference type="InterPro" id="IPR012340">
    <property type="entry name" value="NA-bd_OB-fold"/>
</dbReference>
<dbReference type="NCBIfam" id="TIGR00621">
    <property type="entry name" value="ssb"/>
    <property type="match status" value="1"/>
</dbReference>
<dbReference type="EMBL" id="RYUW01000013">
    <property type="protein sequence ID" value="RYQ36316.1"/>
    <property type="molecule type" value="Genomic_DNA"/>
</dbReference>
<dbReference type="GO" id="GO:0003697">
    <property type="term" value="F:single-stranded DNA binding"/>
    <property type="evidence" value="ECO:0007669"/>
    <property type="project" value="UniProtKB-UniRule"/>
</dbReference>
<evidence type="ECO:0000256" key="3">
    <source>
        <dbReference type="RuleBase" id="RU000524"/>
    </source>
</evidence>
<organism evidence="5 6">
    <name type="scientific">Bifidobacterium pseudolongum subsp. globosum</name>
    <dbReference type="NCBI Taxonomy" id="1690"/>
    <lineage>
        <taxon>Bacteria</taxon>
        <taxon>Bacillati</taxon>
        <taxon>Actinomycetota</taxon>
        <taxon>Actinomycetes</taxon>
        <taxon>Bifidobacteriales</taxon>
        <taxon>Bifidobacteriaceae</taxon>
        <taxon>Bifidobacterium</taxon>
    </lineage>
</organism>
<dbReference type="Pfam" id="PF00436">
    <property type="entry name" value="SSB"/>
    <property type="match status" value="1"/>
</dbReference>
<dbReference type="PROSITE" id="PS50935">
    <property type="entry name" value="SSB"/>
    <property type="match status" value="1"/>
</dbReference>
<dbReference type="CDD" id="cd04496">
    <property type="entry name" value="SSB_OBF"/>
    <property type="match status" value="1"/>
</dbReference>
<sequence>MPIPTIVVEGNLTADPEYRTTQSGKTVANVRVAANESRRDERTGQWEQVDACFLNVVCWPPLSDNMQATGLVKGSPVIVAGRLRTRQWQDEQGQPHSRLELAASSIGPDLRRGVAQFRKTGSGAGSSNGYAQGAPSGYRGGASATGAQAPAADPWGQPIGQGQTFGAPAEFGGDEGEPAF</sequence>
<accession>A0A4Q5AT79</accession>
<evidence type="ECO:0000256" key="1">
    <source>
        <dbReference type="ARBA" id="ARBA00023125"/>
    </source>
</evidence>
<comment type="caution">
    <text evidence="2">Lacks conserved residue(s) required for the propagation of feature annotation.</text>
</comment>
<dbReference type="InterPro" id="IPR011344">
    <property type="entry name" value="ssDNA-bd"/>
</dbReference>
<evidence type="ECO:0000313" key="5">
    <source>
        <dbReference type="EMBL" id="RYQ36316.1"/>
    </source>
</evidence>
<dbReference type="Proteomes" id="UP000292382">
    <property type="component" value="Unassembled WGS sequence"/>
</dbReference>
<feature type="region of interest" description="Disordered" evidence="4">
    <location>
        <begin position="119"/>
        <end position="180"/>
    </location>
</feature>
<dbReference type="GO" id="GO:0009295">
    <property type="term" value="C:nucleoid"/>
    <property type="evidence" value="ECO:0007669"/>
    <property type="project" value="TreeGrafter"/>
</dbReference>
<name>A0A4Q5AT79_9BIFI</name>
<comment type="subunit">
    <text evidence="2">Homotetramer.</text>
</comment>
<dbReference type="InterPro" id="IPR000424">
    <property type="entry name" value="Primosome_PriB/ssb"/>
</dbReference>
<proteinExistence type="inferred from homology"/>
<dbReference type="HAMAP" id="MF_00984">
    <property type="entry name" value="SSB"/>
    <property type="match status" value="1"/>
</dbReference>
<evidence type="ECO:0000313" key="6">
    <source>
        <dbReference type="Proteomes" id="UP000292382"/>
    </source>
</evidence>
<protein>
    <recommendedName>
        <fullName evidence="2 3">Single-stranded DNA-binding protein</fullName>
        <shortName evidence="2">SSB</shortName>
    </recommendedName>
</protein>
<comment type="caution">
    <text evidence="5">The sequence shown here is derived from an EMBL/GenBank/DDBJ whole genome shotgun (WGS) entry which is preliminary data.</text>
</comment>
<reference evidence="5 6" key="1">
    <citation type="submission" date="2018-12" db="EMBL/GenBank/DDBJ databases">
        <title>Unveiling genomic diversity among members of the Bifidobacterium pseudolongum species, a widely distributed gut commensal of the animal kingdom.</title>
        <authorList>
            <person name="Lugli G.A."/>
            <person name="Duranti S."/>
            <person name="Albert K."/>
            <person name="Mancabelli L."/>
            <person name="Napoli S."/>
            <person name="Viappiani A."/>
            <person name="Anzalone R."/>
            <person name="Longhi G."/>
            <person name="Milani C."/>
            <person name="Turroni F."/>
            <person name="Alessandri G."/>
            <person name="Sela D.A."/>
            <person name="Van Sinderen D."/>
            <person name="Ventura M."/>
        </authorList>
    </citation>
    <scope>NUCLEOTIDE SEQUENCE [LARGE SCALE GENOMIC DNA]</scope>
    <source>
        <strain evidence="5 6">2003B</strain>
    </source>
</reference>